<dbReference type="PATRIC" id="fig|1434107.4.peg.930"/>
<keyword evidence="2" id="KW-1185">Reference proteome</keyword>
<dbReference type="AlphaFoldDB" id="A0A0E3SFY9"/>
<evidence type="ECO:0000313" key="2">
    <source>
        <dbReference type="Proteomes" id="UP000033066"/>
    </source>
</evidence>
<reference evidence="1" key="1">
    <citation type="submission" date="2014-07" db="EMBL/GenBank/DDBJ databases">
        <title>Methanogenic archaea and the global carbon cycle.</title>
        <authorList>
            <person name="Henriksen J.R."/>
            <person name="Luke J."/>
            <person name="Reinhart S."/>
            <person name="Benedict M.N."/>
            <person name="Youngblut N.D."/>
            <person name="Metcalf M.E."/>
            <person name="Whitaker R.J."/>
            <person name="Metcalf W.W."/>
        </authorList>
    </citation>
    <scope>NUCLEOTIDE SEQUENCE [LARGE SCALE GENOMIC DNA]</scope>
    <source>
        <strain evidence="1">3</strain>
    </source>
</reference>
<sequence>MPGICINLVETHATSEKLKKKISGLLLEFSLFQIPANALKISRAMVCGNTIAFGYLHNRTFQDIKKNSVIQTFSSWSL</sequence>
<protein>
    <submittedName>
        <fullName evidence="1">Uncharacterized protein</fullName>
    </submittedName>
</protein>
<dbReference type="EMBL" id="CP009517">
    <property type="protein sequence ID" value="AKB81274.1"/>
    <property type="molecule type" value="Genomic_DNA"/>
</dbReference>
<accession>A0A0E3SFY9</accession>
<dbReference type="KEGG" id="mbak:MSBR3_0696"/>
<gene>
    <name evidence="1" type="ORF">MSBR3_0696</name>
</gene>
<dbReference type="Proteomes" id="UP000033066">
    <property type="component" value="Chromosome"/>
</dbReference>
<organism evidence="1 2">
    <name type="scientific">Methanosarcina barkeri 3</name>
    <dbReference type="NCBI Taxonomy" id="1434107"/>
    <lineage>
        <taxon>Archaea</taxon>
        <taxon>Methanobacteriati</taxon>
        <taxon>Methanobacteriota</taxon>
        <taxon>Stenosarchaea group</taxon>
        <taxon>Methanomicrobia</taxon>
        <taxon>Methanosarcinales</taxon>
        <taxon>Methanosarcinaceae</taxon>
        <taxon>Methanosarcina</taxon>
    </lineage>
</organism>
<proteinExistence type="predicted"/>
<name>A0A0E3SFY9_METBA</name>
<evidence type="ECO:0000313" key="1">
    <source>
        <dbReference type="EMBL" id="AKB81274.1"/>
    </source>
</evidence>
<dbReference type="HOGENOM" id="CLU_2613596_0_0_2"/>